<feature type="transmembrane region" description="Helical" evidence="1">
    <location>
        <begin position="79"/>
        <end position="101"/>
    </location>
</feature>
<feature type="transmembrane region" description="Helical" evidence="1">
    <location>
        <begin position="122"/>
        <end position="143"/>
    </location>
</feature>
<dbReference type="AlphaFoldDB" id="A0A6I5N102"/>
<evidence type="ECO:0000256" key="1">
    <source>
        <dbReference type="SAM" id="Phobius"/>
    </source>
</evidence>
<reference evidence="2 3" key="1">
    <citation type="submission" date="2019-09" db="EMBL/GenBank/DDBJ databases">
        <title>Phylogenetic characterization of a novel taxon of the genus Bifidobacterium: Bifidobacterium choloepi sp. nov.</title>
        <authorList>
            <person name="Modesto M."/>
            <person name="Satti M."/>
        </authorList>
    </citation>
    <scope>NUCLEOTIDE SEQUENCE [LARGE SCALE GENOMIC DNA]</scope>
    <source>
        <strain evidence="2 3">BRDM6</strain>
    </source>
</reference>
<sequence length="278" mass="29516">MSGTTGYADPDRLSRPDTRGGNPCTLVRLELLKVRGSSFWWMVLGMILLVSAWAGMAFMKRASSPVPALRSVVLADSEVYQIVSLLAPILAALLTSRIAVLETSERMNLKWLSLGQSDGARFAGKLVVSGVAVGMCFLVPLLWVPLAAKSIGFTVNGSFTALLWVPALIGFLSAWATSAVQLMFSMVIDKQAIGLGIGVIAGIVASGLSAMDKPALGWLFPAGLSSADSPFIRSVDADGNAKMLLVAHPWLLVVAALVAFLVWTLVSAVVIKMKESRR</sequence>
<keyword evidence="1" id="KW-0472">Membrane</keyword>
<keyword evidence="1" id="KW-1133">Transmembrane helix</keyword>
<comment type="caution">
    <text evidence="2">The sequence shown here is derived from an EMBL/GenBank/DDBJ whole genome shotgun (WGS) entry which is preliminary data.</text>
</comment>
<feature type="transmembrane region" description="Helical" evidence="1">
    <location>
        <begin position="250"/>
        <end position="271"/>
    </location>
</feature>
<evidence type="ECO:0000313" key="3">
    <source>
        <dbReference type="Proteomes" id="UP000469292"/>
    </source>
</evidence>
<gene>
    <name evidence="2" type="ORF">F6S87_06670</name>
</gene>
<feature type="transmembrane region" description="Helical" evidence="1">
    <location>
        <begin position="38"/>
        <end position="59"/>
    </location>
</feature>
<name>A0A6I5N102_9BIFI</name>
<evidence type="ECO:0000313" key="2">
    <source>
        <dbReference type="EMBL" id="NEG70277.1"/>
    </source>
</evidence>
<dbReference type="EMBL" id="VYSG01000003">
    <property type="protein sequence ID" value="NEG70277.1"/>
    <property type="molecule type" value="Genomic_DNA"/>
</dbReference>
<keyword evidence="1" id="KW-0812">Transmembrane</keyword>
<accession>A0A6I5N102</accession>
<dbReference type="Proteomes" id="UP000469292">
    <property type="component" value="Unassembled WGS sequence"/>
</dbReference>
<keyword evidence="3" id="KW-1185">Reference proteome</keyword>
<feature type="transmembrane region" description="Helical" evidence="1">
    <location>
        <begin position="192"/>
        <end position="211"/>
    </location>
</feature>
<protein>
    <submittedName>
        <fullName evidence="2">ABC transporter permease</fullName>
    </submittedName>
</protein>
<dbReference type="RefSeq" id="WP_163227886.1">
    <property type="nucleotide sequence ID" value="NZ_VYSG01000003.1"/>
</dbReference>
<feature type="transmembrane region" description="Helical" evidence="1">
    <location>
        <begin position="163"/>
        <end position="185"/>
    </location>
</feature>
<organism evidence="2 3">
    <name type="scientific">Bifidobacterium choloepi</name>
    <dbReference type="NCBI Taxonomy" id="2614131"/>
    <lineage>
        <taxon>Bacteria</taxon>
        <taxon>Bacillati</taxon>
        <taxon>Actinomycetota</taxon>
        <taxon>Actinomycetes</taxon>
        <taxon>Bifidobacteriales</taxon>
        <taxon>Bifidobacteriaceae</taxon>
        <taxon>Bifidobacterium</taxon>
    </lineage>
</organism>
<proteinExistence type="predicted"/>
<dbReference type="Pfam" id="PF12730">
    <property type="entry name" value="ABC2_membrane_4"/>
    <property type="match status" value="1"/>
</dbReference>